<evidence type="ECO:0000256" key="1">
    <source>
        <dbReference type="SAM" id="MobiDB-lite"/>
    </source>
</evidence>
<proteinExistence type="predicted"/>
<organism evidence="2 3">
    <name type="scientific">Pseudonocardia halophobica</name>
    <dbReference type="NCBI Taxonomy" id="29401"/>
    <lineage>
        <taxon>Bacteria</taxon>
        <taxon>Bacillati</taxon>
        <taxon>Actinomycetota</taxon>
        <taxon>Actinomycetes</taxon>
        <taxon>Pseudonocardiales</taxon>
        <taxon>Pseudonocardiaceae</taxon>
        <taxon>Pseudonocardia</taxon>
    </lineage>
</organism>
<dbReference type="RefSeq" id="WP_197040408.1">
    <property type="nucleotide sequence ID" value="NZ_BAAAUZ010000013.1"/>
</dbReference>
<accession>A0A9W6NUI1</accession>
<evidence type="ECO:0000313" key="2">
    <source>
        <dbReference type="EMBL" id="GLL09491.1"/>
    </source>
</evidence>
<evidence type="ECO:0000313" key="3">
    <source>
        <dbReference type="Proteomes" id="UP001143463"/>
    </source>
</evidence>
<keyword evidence="3" id="KW-1185">Reference proteome</keyword>
<protein>
    <submittedName>
        <fullName evidence="2">Uncharacterized protein</fullName>
    </submittedName>
</protein>
<dbReference type="EMBL" id="BSFQ01000002">
    <property type="protein sequence ID" value="GLL09491.1"/>
    <property type="molecule type" value="Genomic_DNA"/>
</dbReference>
<dbReference type="Proteomes" id="UP001143463">
    <property type="component" value="Unassembled WGS sequence"/>
</dbReference>
<sequence>MSRSAGPSTLLEAALNLARFHQQHERFYSTSPLETALRLHRHARALSALADRWAIAEPSVRRGPNPFAGANDLNSEAATALDGVLFMEGEGRPAEITAMIRELRSQADAFTEGGEWLANAMRASWETAASMLAFDGLAEVMGERHRIISNDWLAAHMQSLIGILLARAADMLEGVDLDPAALRADLGGSRTGAARLYAIAEIISRAADLCCESAGLVHDNERRWRVCRHRTQQLMEAMGVDAAVIGTAAGGGGKEPGASEDPPGRTNPR</sequence>
<reference evidence="2" key="2">
    <citation type="submission" date="2023-01" db="EMBL/GenBank/DDBJ databases">
        <authorList>
            <person name="Sun Q."/>
            <person name="Evtushenko L."/>
        </authorList>
    </citation>
    <scope>NUCLEOTIDE SEQUENCE</scope>
    <source>
        <strain evidence="2">VKM Ac-1069</strain>
    </source>
</reference>
<dbReference type="AlphaFoldDB" id="A0A9W6NUI1"/>
<reference evidence="2" key="1">
    <citation type="journal article" date="2014" name="Int. J. Syst. Evol. Microbiol.">
        <title>Complete genome sequence of Corynebacterium casei LMG S-19264T (=DSM 44701T), isolated from a smear-ripened cheese.</title>
        <authorList>
            <consortium name="US DOE Joint Genome Institute (JGI-PGF)"/>
            <person name="Walter F."/>
            <person name="Albersmeier A."/>
            <person name="Kalinowski J."/>
            <person name="Ruckert C."/>
        </authorList>
    </citation>
    <scope>NUCLEOTIDE SEQUENCE</scope>
    <source>
        <strain evidence="2">VKM Ac-1069</strain>
    </source>
</reference>
<comment type="caution">
    <text evidence="2">The sequence shown here is derived from an EMBL/GenBank/DDBJ whole genome shotgun (WGS) entry which is preliminary data.</text>
</comment>
<name>A0A9W6NUI1_9PSEU</name>
<feature type="region of interest" description="Disordered" evidence="1">
    <location>
        <begin position="249"/>
        <end position="269"/>
    </location>
</feature>
<gene>
    <name evidence="2" type="ORF">GCM10017577_06310</name>
</gene>